<dbReference type="RefSeq" id="WP_090035216.1">
    <property type="nucleotide sequence ID" value="NZ_BONM01000043.1"/>
</dbReference>
<protein>
    <recommendedName>
        <fullName evidence="2">UPF0301 protein SAMN05421867_1245</fullName>
    </recommendedName>
</protein>
<keyword evidence="4" id="KW-1185">Reference proteome</keyword>
<dbReference type="AlphaFoldDB" id="A0A1I1AVB3"/>
<organism evidence="3 4">
    <name type="scientific">Cellulomonas marina</name>
    <dbReference type="NCBI Taxonomy" id="988821"/>
    <lineage>
        <taxon>Bacteria</taxon>
        <taxon>Bacillati</taxon>
        <taxon>Actinomycetota</taxon>
        <taxon>Actinomycetes</taxon>
        <taxon>Micrococcales</taxon>
        <taxon>Cellulomonadaceae</taxon>
        <taxon>Cellulomonas</taxon>
    </lineage>
</organism>
<dbReference type="GO" id="GO:0005829">
    <property type="term" value="C:cytosol"/>
    <property type="evidence" value="ECO:0007669"/>
    <property type="project" value="TreeGrafter"/>
</dbReference>
<dbReference type="Proteomes" id="UP000199012">
    <property type="component" value="Unassembled WGS sequence"/>
</dbReference>
<dbReference type="EMBL" id="FOKA01000024">
    <property type="protein sequence ID" value="SFB42025.1"/>
    <property type="molecule type" value="Genomic_DNA"/>
</dbReference>
<dbReference type="PANTHER" id="PTHR30327:SF1">
    <property type="entry name" value="UPF0301 PROTEIN YQGE"/>
    <property type="match status" value="1"/>
</dbReference>
<dbReference type="PANTHER" id="PTHR30327">
    <property type="entry name" value="UNCHARACTERIZED PROTEIN YQGE"/>
    <property type="match status" value="1"/>
</dbReference>
<dbReference type="SUPFAM" id="SSF143456">
    <property type="entry name" value="VC0467-like"/>
    <property type="match status" value="1"/>
</dbReference>
<proteinExistence type="inferred from homology"/>
<dbReference type="Gene3D" id="3.40.1740.10">
    <property type="entry name" value="VC0467-like"/>
    <property type="match status" value="1"/>
</dbReference>
<dbReference type="STRING" id="988821.SAMN05421867_1245"/>
<evidence type="ECO:0000313" key="3">
    <source>
        <dbReference type="EMBL" id="SFB42025.1"/>
    </source>
</evidence>
<comment type="similarity">
    <text evidence="1 2">Belongs to the UPF0301 (AlgH) family.</text>
</comment>
<evidence type="ECO:0000256" key="1">
    <source>
        <dbReference type="ARBA" id="ARBA00009600"/>
    </source>
</evidence>
<dbReference type="HAMAP" id="MF_00758">
    <property type="entry name" value="UPF0301"/>
    <property type="match status" value="1"/>
</dbReference>
<dbReference type="Pfam" id="PF02622">
    <property type="entry name" value="DUF179"/>
    <property type="match status" value="1"/>
</dbReference>
<name>A0A1I1AVB3_9CELL</name>
<sequence>MADDERWVGRLLVATPRLEHPTFRRTVILLLDHADGGAFGVVVNRPLEVDVAAVLPAWQPWVSAPRYLFQGGPVGLDSALGVVAVPSAPGGRTPVGVDRVVASFGLLDLDLEPADVVAQVPDLRIFAGYAGWSAGQLEEEVAEGSWWVLDARPEDPFAADPQELWHRVLRRQPSDLALYSTWPDDLTLN</sequence>
<reference evidence="3 4" key="1">
    <citation type="submission" date="2016-10" db="EMBL/GenBank/DDBJ databases">
        <authorList>
            <person name="de Groot N.N."/>
        </authorList>
    </citation>
    <scope>NUCLEOTIDE SEQUENCE [LARGE SCALE GENOMIC DNA]</scope>
    <source>
        <strain evidence="3 4">CGMCC 4.6945</strain>
    </source>
</reference>
<accession>A0A1I1AVB3</accession>
<evidence type="ECO:0000313" key="4">
    <source>
        <dbReference type="Proteomes" id="UP000199012"/>
    </source>
</evidence>
<gene>
    <name evidence="3" type="ORF">SAMN05421867_1245</name>
</gene>
<dbReference type="NCBIfam" id="NF001270">
    <property type="entry name" value="PRK00228.2-2"/>
    <property type="match status" value="1"/>
</dbReference>
<dbReference type="InterPro" id="IPR003774">
    <property type="entry name" value="AlgH-like"/>
</dbReference>
<evidence type="ECO:0000256" key="2">
    <source>
        <dbReference type="HAMAP-Rule" id="MF_00758"/>
    </source>
</evidence>
<dbReference type="OrthoDB" id="9807486at2"/>